<comment type="caution">
    <text evidence="1">The sequence shown here is derived from an EMBL/GenBank/DDBJ whole genome shotgun (WGS) entry which is preliminary data.</text>
</comment>
<proteinExistence type="predicted"/>
<organism evidence="1 2">
    <name type="scientific">Araneus ventricosus</name>
    <name type="common">Orbweaver spider</name>
    <name type="synonym">Epeira ventricosa</name>
    <dbReference type="NCBI Taxonomy" id="182803"/>
    <lineage>
        <taxon>Eukaryota</taxon>
        <taxon>Metazoa</taxon>
        <taxon>Ecdysozoa</taxon>
        <taxon>Arthropoda</taxon>
        <taxon>Chelicerata</taxon>
        <taxon>Arachnida</taxon>
        <taxon>Araneae</taxon>
        <taxon>Araneomorphae</taxon>
        <taxon>Entelegynae</taxon>
        <taxon>Araneoidea</taxon>
        <taxon>Araneidae</taxon>
        <taxon>Araneus</taxon>
    </lineage>
</organism>
<accession>A0A4Y2BL94</accession>
<reference evidence="1 2" key="1">
    <citation type="journal article" date="2019" name="Sci. Rep.">
        <title>Orb-weaving spider Araneus ventricosus genome elucidates the spidroin gene catalogue.</title>
        <authorList>
            <person name="Kono N."/>
            <person name="Nakamura H."/>
            <person name="Ohtoshi R."/>
            <person name="Moran D.A.P."/>
            <person name="Shinohara A."/>
            <person name="Yoshida Y."/>
            <person name="Fujiwara M."/>
            <person name="Mori M."/>
            <person name="Tomita M."/>
            <person name="Arakawa K."/>
        </authorList>
    </citation>
    <scope>NUCLEOTIDE SEQUENCE [LARGE SCALE GENOMIC DNA]</scope>
</reference>
<name>A0A4Y2BL94_ARAVE</name>
<protein>
    <submittedName>
        <fullName evidence="1">Uncharacterized protein</fullName>
    </submittedName>
</protein>
<dbReference type="EMBL" id="BGPR01000083">
    <property type="protein sequence ID" value="GBL92006.1"/>
    <property type="molecule type" value="Genomic_DNA"/>
</dbReference>
<dbReference type="Proteomes" id="UP000499080">
    <property type="component" value="Unassembled WGS sequence"/>
</dbReference>
<sequence length="226" mass="25965">MEDQVKVLHKKLEKYKKRYQRLNDKSKKKPEDMIPISKTQYYLRHSNKFSQVIKKKLLFGEVLSEELTSSYKILKSDKTKQIYRKILSGKNSFWNFLKEGRFLTFNEEVELLVSGFAESEAADVVLSLKNLPGSRMQDKIKCSPKINVLTSSNNLALGDSKQGGMALYPKLNFYLDMEGSELKQTKSMFCPFCTNAAMVVQKCYIYCVIMISSPKFSLYPPGSKSN</sequence>
<dbReference type="AlphaFoldDB" id="A0A4Y2BL94"/>
<gene>
    <name evidence="1" type="ORF">AVEN_102568_2</name>
</gene>
<evidence type="ECO:0000313" key="1">
    <source>
        <dbReference type="EMBL" id="GBL92006.1"/>
    </source>
</evidence>
<evidence type="ECO:0000313" key="2">
    <source>
        <dbReference type="Proteomes" id="UP000499080"/>
    </source>
</evidence>
<keyword evidence="2" id="KW-1185">Reference proteome</keyword>